<name>A0ACB7TDN1_HYAAI</name>
<dbReference type="Proteomes" id="UP000821845">
    <property type="component" value="Chromosome 1"/>
</dbReference>
<evidence type="ECO:0000313" key="2">
    <source>
        <dbReference type="Proteomes" id="UP000821845"/>
    </source>
</evidence>
<keyword evidence="2" id="KW-1185">Reference proteome</keyword>
<reference evidence="1" key="1">
    <citation type="submission" date="2020-05" db="EMBL/GenBank/DDBJ databases">
        <title>Large-scale comparative analyses of tick genomes elucidate their genetic diversity and vector capacities.</title>
        <authorList>
            <person name="Jia N."/>
            <person name="Wang J."/>
            <person name="Shi W."/>
            <person name="Du L."/>
            <person name="Sun Y."/>
            <person name="Zhan W."/>
            <person name="Jiang J."/>
            <person name="Wang Q."/>
            <person name="Zhang B."/>
            <person name="Ji P."/>
            <person name="Sakyi L.B."/>
            <person name="Cui X."/>
            <person name="Yuan T."/>
            <person name="Jiang B."/>
            <person name="Yang W."/>
            <person name="Lam T.T.-Y."/>
            <person name="Chang Q."/>
            <person name="Ding S."/>
            <person name="Wang X."/>
            <person name="Zhu J."/>
            <person name="Ruan X."/>
            <person name="Zhao L."/>
            <person name="Wei J."/>
            <person name="Que T."/>
            <person name="Du C."/>
            <person name="Cheng J."/>
            <person name="Dai P."/>
            <person name="Han X."/>
            <person name="Huang E."/>
            <person name="Gao Y."/>
            <person name="Liu J."/>
            <person name="Shao H."/>
            <person name="Ye R."/>
            <person name="Li L."/>
            <person name="Wei W."/>
            <person name="Wang X."/>
            <person name="Wang C."/>
            <person name="Yang T."/>
            <person name="Huo Q."/>
            <person name="Li W."/>
            <person name="Guo W."/>
            <person name="Chen H."/>
            <person name="Zhou L."/>
            <person name="Ni X."/>
            <person name="Tian J."/>
            <person name="Zhou Y."/>
            <person name="Sheng Y."/>
            <person name="Liu T."/>
            <person name="Pan Y."/>
            <person name="Xia L."/>
            <person name="Li J."/>
            <person name="Zhao F."/>
            <person name="Cao W."/>
        </authorList>
    </citation>
    <scope>NUCLEOTIDE SEQUENCE</scope>
    <source>
        <strain evidence="1">Hyas-2018</strain>
    </source>
</reference>
<accession>A0ACB7TDN1</accession>
<gene>
    <name evidence="1" type="ORF">HPB50_002368</name>
</gene>
<proteinExistence type="predicted"/>
<protein>
    <submittedName>
        <fullName evidence="1">Uncharacterized protein</fullName>
    </submittedName>
</protein>
<organism evidence="1 2">
    <name type="scientific">Hyalomma asiaticum</name>
    <name type="common">Tick</name>
    <dbReference type="NCBI Taxonomy" id="266040"/>
    <lineage>
        <taxon>Eukaryota</taxon>
        <taxon>Metazoa</taxon>
        <taxon>Ecdysozoa</taxon>
        <taxon>Arthropoda</taxon>
        <taxon>Chelicerata</taxon>
        <taxon>Arachnida</taxon>
        <taxon>Acari</taxon>
        <taxon>Parasitiformes</taxon>
        <taxon>Ixodida</taxon>
        <taxon>Ixodoidea</taxon>
        <taxon>Ixodidae</taxon>
        <taxon>Hyalomminae</taxon>
        <taxon>Hyalomma</taxon>
    </lineage>
</organism>
<dbReference type="EMBL" id="CM023481">
    <property type="protein sequence ID" value="KAH6944238.1"/>
    <property type="molecule type" value="Genomic_DNA"/>
</dbReference>
<evidence type="ECO:0000313" key="1">
    <source>
        <dbReference type="EMBL" id="KAH6944238.1"/>
    </source>
</evidence>
<sequence>MAQDKPTEPSSDEGNALEHEPTAISARPRRTTTLSAKAQANYEASREEHRCRTDAAWECVEDAILKLSNASEEVVDNAAAQLRSNYERYRNLAAKYTAFLAATQTHENADRDVVVKGGLREASDQSRNRIEETASQCSLRTSSRASFVSQRSNSSMSIAAAQARAQADASRARAAFSRREAAMRLEKAKIEAELEILQQEREVAAAEAQANALEASAEQDGGEGSRLTPPVDRTLRTMSFVAEQADLSRAFQSPQHPVRSVTREQNDSVPLSGAATDSLAQSSMRHPIQFLQKARPLASYEESRRAAADVCLTLCDKRYLKDIEKELLRNAPSFHCPRSRLPACLRRARE</sequence>
<comment type="caution">
    <text evidence="1">The sequence shown here is derived from an EMBL/GenBank/DDBJ whole genome shotgun (WGS) entry which is preliminary data.</text>
</comment>